<proteinExistence type="inferred from homology"/>
<evidence type="ECO:0000256" key="10">
    <source>
        <dbReference type="HAMAP-Rule" id="MF_00185"/>
    </source>
</evidence>
<keyword evidence="8 10" id="KW-0460">Magnesium</keyword>
<evidence type="ECO:0000313" key="15">
    <source>
        <dbReference type="Proteomes" id="UP000655208"/>
    </source>
</evidence>
<dbReference type="Pfam" id="PF01715">
    <property type="entry name" value="IPPT"/>
    <property type="match status" value="1"/>
</dbReference>
<evidence type="ECO:0000256" key="7">
    <source>
        <dbReference type="ARBA" id="ARBA00022840"/>
    </source>
</evidence>
<dbReference type="GO" id="GO:0052381">
    <property type="term" value="F:tRNA dimethylallyltransferase activity"/>
    <property type="evidence" value="ECO:0007669"/>
    <property type="project" value="UniProtKB-UniRule"/>
</dbReference>
<keyword evidence="4 10" id="KW-0808">Transferase</keyword>
<dbReference type="InterPro" id="IPR039657">
    <property type="entry name" value="Dimethylallyltransferase"/>
</dbReference>
<evidence type="ECO:0000256" key="9">
    <source>
        <dbReference type="ARBA" id="ARBA00049563"/>
    </source>
</evidence>
<comment type="caution">
    <text evidence="14">The sequence shown here is derived from an EMBL/GenBank/DDBJ whole genome shotgun (WGS) entry which is preliminary data.</text>
</comment>
<dbReference type="RefSeq" id="WP_188944012.1">
    <property type="nucleotide sequence ID" value="NZ_BMNA01000011.1"/>
</dbReference>
<reference evidence="14" key="1">
    <citation type="journal article" date="2014" name="Int. J. Syst. Evol. Microbiol.">
        <title>Complete genome sequence of Corynebacterium casei LMG S-19264T (=DSM 44701T), isolated from a smear-ripened cheese.</title>
        <authorList>
            <consortium name="US DOE Joint Genome Institute (JGI-PGF)"/>
            <person name="Walter F."/>
            <person name="Albersmeier A."/>
            <person name="Kalinowski J."/>
            <person name="Ruckert C."/>
        </authorList>
    </citation>
    <scope>NUCLEOTIDE SEQUENCE</scope>
    <source>
        <strain evidence="14">CGMCC 4.7308</strain>
    </source>
</reference>
<comment type="cofactor">
    <cofactor evidence="1 10">
        <name>Mg(2+)</name>
        <dbReference type="ChEBI" id="CHEBI:18420"/>
    </cofactor>
</comment>
<evidence type="ECO:0000256" key="13">
    <source>
        <dbReference type="RuleBase" id="RU003785"/>
    </source>
</evidence>
<dbReference type="PANTHER" id="PTHR11088:SF60">
    <property type="entry name" value="TRNA DIMETHYLALLYLTRANSFERASE"/>
    <property type="match status" value="1"/>
</dbReference>
<dbReference type="SUPFAM" id="SSF52540">
    <property type="entry name" value="P-loop containing nucleoside triphosphate hydrolases"/>
    <property type="match status" value="1"/>
</dbReference>
<dbReference type="InterPro" id="IPR027417">
    <property type="entry name" value="P-loop_NTPase"/>
</dbReference>
<name>A0A917TA30_9ACTN</name>
<keyword evidence="5 10" id="KW-0819">tRNA processing</keyword>
<evidence type="ECO:0000256" key="12">
    <source>
        <dbReference type="RuleBase" id="RU003784"/>
    </source>
</evidence>
<dbReference type="EC" id="2.5.1.75" evidence="10"/>
<organism evidence="14 15">
    <name type="scientific">Nakamurella endophytica</name>
    <dbReference type="NCBI Taxonomy" id="1748367"/>
    <lineage>
        <taxon>Bacteria</taxon>
        <taxon>Bacillati</taxon>
        <taxon>Actinomycetota</taxon>
        <taxon>Actinomycetes</taxon>
        <taxon>Nakamurellales</taxon>
        <taxon>Nakamurellaceae</taxon>
        <taxon>Nakamurella</taxon>
    </lineage>
</organism>
<feature type="site" description="Interaction with substrate tRNA" evidence="10">
    <location>
        <position position="102"/>
    </location>
</feature>
<keyword evidence="15" id="KW-1185">Reference proteome</keyword>
<evidence type="ECO:0000313" key="14">
    <source>
        <dbReference type="EMBL" id="GGM13063.1"/>
    </source>
</evidence>
<dbReference type="PANTHER" id="PTHR11088">
    <property type="entry name" value="TRNA DIMETHYLALLYLTRANSFERASE"/>
    <property type="match status" value="1"/>
</dbReference>
<keyword evidence="6 10" id="KW-0547">Nucleotide-binding</keyword>
<evidence type="ECO:0000256" key="3">
    <source>
        <dbReference type="ARBA" id="ARBA00005842"/>
    </source>
</evidence>
<evidence type="ECO:0000256" key="1">
    <source>
        <dbReference type="ARBA" id="ARBA00001946"/>
    </source>
</evidence>
<sequence length="310" mass="33205">MTASRLVVVAGPTGTGKSDLALDLAEGLGGEIVNADSMQLYRGMDIGTAKTPPDERRGIPHHQLDVLDVTEPASVAAYQRHARAAVEDVLARGRTPLLVGGSGLYVQAVVDDLEFPPTDLAVRGRWERRLAEVGPAELHRLLADRDPVAAAAIEPGNGRRVVRALEVVELTGRPFSASLPRPGVPRYDAVLLLLDRDAAELDARLTARVGAMVARGLLAEVAALDRLGLRRGVTASRALGYQQLLPVLDGRRTLTDAAADTVAATRRFARRQRSWFRRDRRWLRLDAAAPDLAATARAAVRAAPAAASGR</sequence>
<dbReference type="GO" id="GO:0006400">
    <property type="term" value="P:tRNA modification"/>
    <property type="evidence" value="ECO:0007669"/>
    <property type="project" value="TreeGrafter"/>
</dbReference>
<comment type="function">
    <text evidence="2 10 12">Catalyzes the transfer of a dimethylallyl group onto the adenine at position 37 in tRNAs that read codons beginning with uridine, leading to the formation of N6-(dimethylallyl)adenosine (i(6)A).</text>
</comment>
<feature type="region of interest" description="Interaction with substrate tRNA" evidence="10">
    <location>
        <begin position="36"/>
        <end position="39"/>
    </location>
</feature>
<dbReference type="FunFam" id="1.10.20.140:FF:000001">
    <property type="entry name" value="tRNA dimethylallyltransferase"/>
    <property type="match status" value="1"/>
</dbReference>
<dbReference type="EMBL" id="BMNA01000011">
    <property type="protein sequence ID" value="GGM13063.1"/>
    <property type="molecule type" value="Genomic_DNA"/>
</dbReference>
<evidence type="ECO:0000256" key="2">
    <source>
        <dbReference type="ARBA" id="ARBA00003213"/>
    </source>
</evidence>
<feature type="binding site" evidence="10">
    <location>
        <begin position="11"/>
        <end position="18"/>
    </location>
    <ligand>
        <name>ATP</name>
        <dbReference type="ChEBI" id="CHEBI:30616"/>
    </ligand>
</feature>
<dbReference type="Gene3D" id="3.40.50.300">
    <property type="entry name" value="P-loop containing nucleotide triphosphate hydrolases"/>
    <property type="match status" value="1"/>
</dbReference>
<keyword evidence="7 10" id="KW-0067">ATP-binding</keyword>
<evidence type="ECO:0000256" key="8">
    <source>
        <dbReference type="ARBA" id="ARBA00022842"/>
    </source>
</evidence>
<dbReference type="InterPro" id="IPR018022">
    <property type="entry name" value="IPT"/>
</dbReference>
<evidence type="ECO:0000256" key="4">
    <source>
        <dbReference type="ARBA" id="ARBA00022679"/>
    </source>
</evidence>
<evidence type="ECO:0000256" key="5">
    <source>
        <dbReference type="ARBA" id="ARBA00022694"/>
    </source>
</evidence>
<dbReference type="NCBIfam" id="TIGR00174">
    <property type="entry name" value="miaA"/>
    <property type="match status" value="1"/>
</dbReference>
<dbReference type="Gene3D" id="1.10.20.140">
    <property type="match status" value="1"/>
</dbReference>
<evidence type="ECO:0000256" key="6">
    <source>
        <dbReference type="ARBA" id="ARBA00022741"/>
    </source>
</evidence>
<dbReference type="AlphaFoldDB" id="A0A917TA30"/>
<reference evidence="14" key="2">
    <citation type="submission" date="2020-09" db="EMBL/GenBank/DDBJ databases">
        <authorList>
            <person name="Sun Q."/>
            <person name="Zhou Y."/>
        </authorList>
    </citation>
    <scope>NUCLEOTIDE SEQUENCE</scope>
    <source>
        <strain evidence="14">CGMCC 4.7308</strain>
    </source>
</reference>
<comment type="similarity">
    <text evidence="3 10 13">Belongs to the IPP transferase family.</text>
</comment>
<dbReference type="Proteomes" id="UP000655208">
    <property type="component" value="Unassembled WGS sequence"/>
</dbReference>
<accession>A0A917TA30</accession>
<evidence type="ECO:0000256" key="11">
    <source>
        <dbReference type="RuleBase" id="RU003783"/>
    </source>
</evidence>
<feature type="binding site" evidence="10">
    <location>
        <begin position="13"/>
        <end position="18"/>
    </location>
    <ligand>
        <name>substrate</name>
    </ligand>
</feature>
<comment type="catalytic activity">
    <reaction evidence="9 10 11">
        <text>adenosine(37) in tRNA + dimethylallyl diphosphate = N(6)-dimethylallyladenosine(37) in tRNA + diphosphate</text>
        <dbReference type="Rhea" id="RHEA:26482"/>
        <dbReference type="Rhea" id="RHEA-COMP:10162"/>
        <dbReference type="Rhea" id="RHEA-COMP:10375"/>
        <dbReference type="ChEBI" id="CHEBI:33019"/>
        <dbReference type="ChEBI" id="CHEBI:57623"/>
        <dbReference type="ChEBI" id="CHEBI:74411"/>
        <dbReference type="ChEBI" id="CHEBI:74415"/>
        <dbReference type="EC" id="2.5.1.75"/>
    </reaction>
</comment>
<dbReference type="GO" id="GO:0005524">
    <property type="term" value="F:ATP binding"/>
    <property type="evidence" value="ECO:0007669"/>
    <property type="project" value="UniProtKB-UniRule"/>
</dbReference>
<comment type="caution">
    <text evidence="10">Lacks conserved residue(s) required for the propagation of feature annotation.</text>
</comment>
<protein>
    <recommendedName>
        <fullName evidence="10">tRNA dimethylallyltransferase</fullName>
        <ecNumber evidence="10">2.5.1.75</ecNumber>
    </recommendedName>
    <alternativeName>
        <fullName evidence="10">Dimethylallyl diphosphate:tRNA dimethylallyltransferase</fullName>
        <shortName evidence="10">DMAPP:tRNA dimethylallyltransferase</shortName>
        <shortName evidence="10">DMATase</shortName>
    </alternativeName>
    <alternativeName>
        <fullName evidence="10">Isopentenyl-diphosphate:tRNA isopentenyltransferase</fullName>
        <shortName evidence="10">IPP transferase</shortName>
        <shortName evidence="10">IPPT</shortName>
        <shortName evidence="10">IPTase</shortName>
    </alternativeName>
</protein>
<comment type="subunit">
    <text evidence="10">Monomer.</text>
</comment>
<dbReference type="HAMAP" id="MF_00185">
    <property type="entry name" value="IPP_trans"/>
    <property type="match status" value="1"/>
</dbReference>
<gene>
    <name evidence="10 14" type="primary">miaA</name>
    <name evidence="14" type="ORF">GCM10011594_36210</name>
</gene>
<feature type="site" description="Interaction with substrate tRNA" evidence="10">
    <location>
        <position position="123"/>
    </location>
</feature>